<evidence type="ECO:0000313" key="3">
    <source>
        <dbReference type="EMBL" id="GAD79225.1"/>
    </source>
</evidence>
<proteinExistence type="predicted"/>
<keyword evidence="2" id="KW-0472">Membrane</keyword>
<dbReference type="Proteomes" id="UP000016562">
    <property type="component" value="Unassembled WGS sequence"/>
</dbReference>
<feature type="transmembrane region" description="Helical" evidence="2">
    <location>
        <begin position="20"/>
        <end position="38"/>
    </location>
</feature>
<dbReference type="eggNOG" id="ENOG5031P8X">
    <property type="taxonomic scope" value="Bacteria"/>
</dbReference>
<gene>
    <name evidence="3" type="ORF">VEZ01S_08_02610</name>
</gene>
<protein>
    <submittedName>
        <fullName evidence="3">Uncharacterized protein</fullName>
    </submittedName>
</protein>
<feature type="coiled-coil region" evidence="1">
    <location>
        <begin position="87"/>
        <end position="128"/>
    </location>
</feature>
<keyword evidence="1" id="KW-0175">Coiled coil</keyword>
<sequence>MFDEKVVRLRQLGVTRTHLVTGILCFVFGGAVGGALVMHTASHQGKTHQQELQRLLDEQSSMASKNHDLAAKLETQQASSDALGEQSTQLEQSLATLKKQNAQLTKHNKQLTGEVSSLKKTISSLQTASLEQQHQNQALQGTVDKQNHILTQSKEYFQGQLKLQQQIHDLNAQREKLIVTFNNLVKECQVYTDGKSWDAKSDSCERKQKASDRLKAIDKSINLKQSQMDSLGNEAK</sequence>
<name>U3AZR9_9VIBR</name>
<dbReference type="OrthoDB" id="5918980at2"/>
<keyword evidence="2" id="KW-0812">Transmembrane</keyword>
<dbReference type="EMBL" id="BATM01000008">
    <property type="protein sequence ID" value="GAD79225.1"/>
    <property type="molecule type" value="Genomic_DNA"/>
</dbReference>
<accession>U3AZR9</accession>
<evidence type="ECO:0000313" key="4">
    <source>
        <dbReference type="Proteomes" id="UP000016562"/>
    </source>
</evidence>
<organism evidence="3 4">
    <name type="scientific">Vibrio ezurae NBRC 102218</name>
    <dbReference type="NCBI Taxonomy" id="1219080"/>
    <lineage>
        <taxon>Bacteria</taxon>
        <taxon>Pseudomonadati</taxon>
        <taxon>Pseudomonadota</taxon>
        <taxon>Gammaproteobacteria</taxon>
        <taxon>Vibrionales</taxon>
        <taxon>Vibrionaceae</taxon>
        <taxon>Vibrio</taxon>
    </lineage>
</organism>
<keyword evidence="2" id="KW-1133">Transmembrane helix</keyword>
<comment type="caution">
    <text evidence="3">The sequence shown here is derived from an EMBL/GenBank/DDBJ whole genome shotgun (WGS) entry which is preliminary data.</text>
</comment>
<evidence type="ECO:0000256" key="1">
    <source>
        <dbReference type="SAM" id="Coils"/>
    </source>
</evidence>
<dbReference type="RefSeq" id="WP_021712936.1">
    <property type="nucleotide sequence ID" value="NZ_BATM01000008.1"/>
</dbReference>
<reference evidence="3 4" key="1">
    <citation type="submission" date="2013-09" db="EMBL/GenBank/DDBJ databases">
        <title>Whole genome shotgun sequence of Vibrio ezurae NBRC 102218.</title>
        <authorList>
            <person name="Yoshida I."/>
            <person name="Hosoyama A."/>
            <person name="Numata M."/>
            <person name="Hashimoto M."/>
            <person name="Hosoyama Y."/>
            <person name="Tsuchikane K."/>
            <person name="Noguchi M."/>
            <person name="Hirakata S."/>
            <person name="Ichikawa N."/>
            <person name="Ohji S."/>
            <person name="Yamazoe A."/>
            <person name="Fujita N."/>
        </authorList>
    </citation>
    <scope>NUCLEOTIDE SEQUENCE [LARGE SCALE GENOMIC DNA]</scope>
    <source>
        <strain evidence="3 4">NBRC 102218</strain>
    </source>
</reference>
<dbReference type="STRING" id="1219080.VEZ01S_08_02610"/>
<dbReference type="AlphaFoldDB" id="U3AZR9"/>
<keyword evidence="4" id="KW-1185">Reference proteome</keyword>
<evidence type="ECO:0000256" key="2">
    <source>
        <dbReference type="SAM" id="Phobius"/>
    </source>
</evidence>